<feature type="transmembrane region" description="Helical" evidence="8">
    <location>
        <begin position="361"/>
        <end position="381"/>
    </location>
</feature>
<evidence type="ECO:0000259" key="9">
    <source>
        <dbReference type="PROSITE" id="PS50928"/>
    </source>
</evidence>
<dbReference type="PANTHER" id="PTHR43357:SF4">
    <property type="entry name" value="INNER MEMBRANE ABC TRANSPORTER PERMEASE PROTEIN YDCV"/>
    <property type="match status" value="1"/>
</dbReference>
<evidence type="ECO:0000313" key="10">
    <source>
        <dbReference type="EMBL" id="VFQ42821.1"/>
    </source>
</evidence>
<feature type="domain" description="ABC transmembrane type-1" evidence="9">
    <location>
        <begin position="60"/>
        <end position="268"/>
    </location>
</feature>
<feature type="transmembrane region" description="Helical" evidence="8">
    <location>
        <begin position="297"/>
        <end position="318"/>
    </location>
</feature>
<sequence length="558" mass="59962">MILSPHRGWGARLLWLVPLVPTLILFYFPLSVILMEALDGGAGTSPFVRLFSSPYTFRVIGFTLWQALVSTVVSLILGLPGAWLLGRASFRGKRLLKALTAIPFVLPSILVVLAFVIFYGNSGVLNRFAMGVLDLKRPPFPILYSFSAIILAHAFYNFPLAARLIGSFWERHNDGPALAARTLGAGPFRTFITVTLPGLLPAIFSAAGLIYLFCFMSFAVVLVLGGGPRYTTIEVEIYRAARISLDLDMAAALAVVGAVLTLALLFLTVKMQHRASHVVRGQAARRGTMRLTGPMRLVWGLYILMVVLVVASPLLALVGRSFLAQTSRSGPLVWTLKWYGMLFTDTGPSLSLAAVKNSLTFAGLTVCAALPLGLAAAWVTTRSKGPLGRLTETAMMLPMGVSSVVLGLGYFKCLALFFPDYSGSRVAVVAAHVVVTYPFVLRSVSASLKRISPSLPQAARTLGAGPFRTFLTVELPLIRSGLVGGACFAFALSMGEINATLILARADTVTIPLALYRLIGAYRYFAACALGALLMGLCAGCFLLLEWMGGESLDPERD</sequence>
<dbReference type="SUPFAM" id="SSF161098">
    <property type="entry name" value="MetI-like"/>
    <property type="match status" value="2"/>
</dbReference>
<feature type="transmembrane region" description="Helical" evidence="8">
    <location>
        <begin position="140"/>
        <end position="158"/>
    </location>
</feature>
<dbReference type="Proteomes" id="UP000507962">
    <property type="component" value="Unassembled WGS sequence"/>
</dbReference>
<evidence type="ECO:0000256" key="6">
    <source>
        <dbReference type="ARBA" id="ARBA00022989"/>
    </source>
</evidence>
<feature type="transmembrane region" description="Helical" evidence="8">
    <location>
        <begin position="482"/>
        <end position="504"/>
    </location>
</feature>
<evidence type="ECO:0000256" key="8">
    <source>
        <dbReference type="RuleBase" id="RU363032"/>
    </source>
</evidence>
<comment type="subcellular location">
    <subcellularLocation>
        <location evidence="1">Cell inner membrane</location>
        <topology evidence="1">Multi-pass membrane protein</topology>
    </subcellularLocation>
    <subcellularLocation>
        <location evidence="8">Cell membrane</location>
        <topology evidence="8">Multi-pass membrane protein</topology>
    </subcellularLocation>
</comment>
<organism evidence="10 11">
    <name type="scientific">Desulfoluna butyratoxydans</name>
    <dbReference type="NCBI Taxonomy" id="231438"/>
    <lineage>
        <taxon>Bacteria</taxon>
        <taxon>Pseudomonadati</taxon>
        <taxon>Thermodesulfobacteriota</taxon>
        <taxon>Desulfobacteria</taxon>
        <taxon>Desulfobacterales</taxon>
        <taxon>Desulfolunaceae</taxon>
        <taxon>Desulfoluna</taxon>
    </lineage>
</organism>
<keyword evidence="6 8" id="KW-1133">Transmembrane helix</keyword>
<feature type="transmembrane region" description="Helical" evidence="8">
    <location>
        <begin position="393"/>
        <end position="418"/>
    </location>
</feature>
<evidence type="ECO:0000256" key="3">
    <source>
        <dbReference type="ARBA" id="ARBA00022475"/>
    </source>
</evidence>
<accession>A0A4U8YH28</accession>
<reference evidence="10 11" key="1">
    <citation type="submission" date="2019-03" db="EMBL/GenBank/DDBJ databases">
        <authorList>
            <person name="Nijsse B."/>
        </authorList>
    </citation>
    <scope>NUCLEOTIDE SEQUENCE [LARGE SCALE GENOMIC DNA]</scope>
    <source>
        <strain evidence="10">Desulfoluna butyratoxydans MSL71</strain>
    </source>
</reference>
<gene>
    <name evidence="10" type="ORF">MSL71_4420</name>
</gene>
<dbReference type="GO" id="GO:0005886">
    <property type="term" value="C:plasma membrane"/>
    <property type="evidence" value="ECO:0007669"/>
    <property type="project" value="UniProtKB-SubCell"/>
</dbReference>
<evidence type="ECO:0000256" key="5">
    <source>
        <dbReference type="ARBA" id="ARBA00022692"/>
    </source>
</evidence>
<dbReference type="GO" id="GO:0055085">
    <property type="term" value="P:transmembrane transport"/>
    <property type="evidence" value="ECO:0007669"/>
    <property type="project" value="InterPro"/>
</dbReference>
<proteinExistence type="inferred from homology"/>
<comment type="similarity">
    <text evidence="8">Belongs to the binding-protein-dependent transport system permease family.</text>
</comment>
<feature type="transmembrane region" description="Helical" evidence="8">
    <location>
        <begin position="338"/>
        <end position="355"/>
    </location>
</feature>
<evidence type="ECO:0000313" key="11">
    <source>
        <dbReference type="Proteomes" id="UP000507962"/>
    </source>
</evidence>
<protein>
    <submittedName>
        <fullName evidence="10">Binding-protein-dependent transport system inner membrane component</fullName>
    </submittedName>
</protein>
<dbReference type="AlphaFoldDB" id="A0A4U8YH28"/>
<keyword evidence="7 8" id="KW-0472">Membrane</keyword>
<dbReference type="Gene3D" id="1.10.3720.10">
    <property type="entry name" value="MetI-like"/>
    <property type="match status" value="2"/>
</dbReference>
<dbReference type="PANTHER" id="PTHR43357">
    <property type="entry name" value="INNER MEMBRANE ABC TRANSPORTER PERMEASE PROTEIN YDCV"/>
    <property type="match status" value="1"/>
</dbReference>
<feature type="transmembrane region" description="Helical" evidence="8">
    <location>
        <begin position="12"/>
        <end position="35"/>
    </location>
</feature>
<keyword evidence="4" id="KW-0997">Cell inner membrane</keyword>
<feature type="transmembrane region" description="Helical" evidence="8">
    <location>
        <begin position="524"/>
        <end position="545"/>
    </location>
</feature>
<feature type="transmembrane region" description="Helical" evidence="8">
    <location>
        <begin position="202"/>
        <end position="224"/>
    </location>
</feature>
<evidence type="ECO:0000256" key="1">
    <source>
        <dbReference type="ARBA" id="ARBA00004429"/>
    </source>
</evidence>
<feature type="domain" description="ABC transmembrane type-1" evidence="9">
    <location>
        <begin position="355"/>
        <end position="545"/>
    </location>
</feature>
<evidence type="ECO:0000256" key="7">
    <source>
        <dbReference type="ARBA" id="ARBA00023136"/>
    </source>
</evidence>
<evidence type="ECO:0000256" key="2">
    <source>
        <dbReference type="ARBA" id="ARBA00022448"/>
    </source>
</evidence>
<dbReference type="RefSeq" id="WP_180137029.1">
    <property type="nucleotide sequence ID" value="NZ_CAADHO010000001.1"/>
</dbReference>
<keyword evidence="5 8" id="KW-0812">Transmembrane</keyword>
<evidence type="ECO:0000256" key="4">
    <source>
        <dbReference type="ARBA" id="ARBA00022519"/>
    </source>
</evidence>
<dbReference type="CDD" id="cd06261">
    <property type="entry name" value="TM_PBP2"/>
    <property type="match status" value="2"/>
</dbReference>
<feature type="transmembrane region" description="Helical" evidence="8">
    <location>
        <begin position="424"/>
        <end position="441"/>
    </location>
</feature>
<keyword evidence="11" id="KW-1185">Reference proteome</keyword>
<dbReference type="InterPro" id="IPR035906">
    <property type="entry name" value="MetI-like_sf"/>
</dbReference>
<dbReference type="InterPro" id="IPR000515">
    <property type="entry name" value="MetI-like"/>
</dbReference>
<name>A0A4U8YH28_9BACT</name>
<feature type="transmembrane region" description="Helical" evidence="8">
    <location>
        <begin position="245"/>
        <end position="267"/>
    </location>
</feature>
<dbReference type="EMBL" id="CAADHO010000001">
    <property type="protein sequence ID" value="VFQ42821.1"/>
    <property type="molecule type" value="Genomic_DNA"/>
</dbReference>
<dbReference type="PROSITE" id="PS50928">
    <property type="entry name" value="ABC_TM1"/>
    <property type="match status" value="2"/>
</dbReference>
<keyword evidence="2 8" id="KW-0813">Transport</keyword>
<feature type="transmembrane region" description="Helical" evidence="8">
    <location>
        <begin position="55"/>
        <end position="86"/>
    </location>
</feature>
<feature type="transmembrane region" description="Helical" evidence="8">
    <location>
        <begin position="98"/>
        <end position="120"/>
    </location>
</feature>
<dbReference type="Pfam" id="PF00528">
    <property type="entry name" value="BPD_transp_1"/>
    <property type="match status" value="2"/>
</dbReference>
<keyword evidence="3" id="KW-1003">Cell membrane</keyword>